<dbReference type="NCBIfam" id="NF040570">
    <property type="entry name" value="guided_TnpB"/>
    <property type="match status" value="1"/>
</dbReference>
<evidence type="ECO:0000256" key="1">
    <source>
        <dbReference type="ARBA" id="ARBA00023125"/>
    </source>
</evidence>
<accession>A0A7D6BCG3</accession>
<dbReference type="AlphaFoldDB" id="A0A7D6BCG3"/>
<reference evidence="4" key="1">
    <citation type="submission" date="2020-07" db="EMBL/GenBank/DDBJ databases">
        <title>Metabolic diversity and evolutionary history of the archaeal phylum ###Micrarchaeota### uncovered from a freshwater lake metagenome.</title>
        <authorList>
            <person name="Kadnikov V.V."/>
            <person name="Savvichev A.S."/>
            <person name="Mardanov A.V."/>
            <person name="Beletsky A.V."/>
            <person name="Chupakov A.V."/>
            <person name="Kokryatskaya N.M."/>
            <person name="Pimenov N.V."/>
            <person name="Ravin N.V."/>
        </authorList>
    </citation>
    <scope>NUCLEOTIDE SEQUENCE [LARGE SCALE GENOMIC DNA]</scope>
</reference>
<dbReference type="NCBIfam" id="TIGR01766">
    <property type="entry name" value="IS200/IS605 family accessory protein TnpB-like domain"/>
    <property type="match status" value="1"/>
</dbReference>
<name>A0A7D6BCG3_FERL1</name>
<feature type="domain" description="Cas12f1-like TNB" evidence="2">
    <location>
        <begin position="248"/>
        <end position="312"/>
    </location>
</feature>
<evidence type="ECO:0000259" key="2">
    <source>
        <dbReference type="Pfam" id="PF07282"/>
    </source>
</evidence>
<protein>
    <recommendedName>
        <fullName evidence="2">Cas12f1-like TNB domain-containing protein</fullName>
    </recommendedName>
</protein>
<evidence type="ECO:0000313" key="3">
    <source>
        <dbReference type="EMBL" id="QLJ53099.1"/>
    </source>
</evidence>
<evidence type="ECO:0000313" key="4">
    <source>
        <dbReference type="Proteomes" id="UP000510821"/>
    </source>
</evidence>
<dbReference type="GO" id="GO:0003677">
    <property type="term" value="F:DNA binding"/>
    <property type="evidence" value="ECO:0007669"/>
    <property type="project" value="UniProtKB-KW"/>
</dbReference>
<dbReference type="EMBL" id="CP058998">
    <property type="protein sequence ID" value="QLJ53099.1"/>
    <property type="molecule type" value="Genomic_DNA"/>
</dbReference>
<dbReference type="Proteomes" id="UP000510821">
    <property type="component" value="Chromosome"/>
</dbReference>
<proteinExistence type="predicted"/>
<dbReference type="InterPro" id="IPR010095">
    <property type="entry name" value="Cas12f1-like_TNB"/>
</dbReference>
<organism evidence="3 4">
    <name type="scientific">Fermentimicrarchaeum limneticum</name>
    <dbReference type="NCBI Taxonomy" id="2795018"/>
    <lineage>
        <taxon>Archaea</taxon>
        <taxon>Candidatus Micrarchaeota</taxon>
        <taxon>Candidatus Fermentimicrarchaeales</taxon>
        <taxon>Candidatus Fermentimicrarchaeaceae</taxon>
        <taxon>Candidatus Fermentimicrarchaeum</taxon>
    </lineage>
</organism>
<keyword evidence="1" id="KW-0238">DNA-binding</keyword>
<sequence>MFLTKSKEDRIRKEFINFQKALRGDEAELYSVNEQQAERFIGRLKKKFKRKKEYPLVIRNDSIKIKETNNKLCKYWAKIPIHKKSIYVAIAFPYKDKGLLLSGKLREAKLKRHKNHWYLLIRVEKEVKVDYDISSVLSCDLGEKHLLSTVLVKNGSMTPSFHGDEARGIRRHYSWLRKRLQEKKLLKKLKEIGRKERVAINQICHEISKEAVRIAKENKSAILLGDLKGIRNSAKGKRFNRIVSNMPFDKLSKFIEYKAEAEGVPVVKMEEWYASKTCHVCNNEGKRISQGLFKCPTCGLEYNADLNGAINLFKRFDGYMLSNRVVFDTAQNLVMKQADAVQNQESPNINGGECHIVSILGAR</sequence>
<gene>
    <name evidence="3" type="ORF">Sv326_0924</name>
</gene>
<dbReference type="Pfam" id="PF07282">
    <property type="entry name" value="Cas12f1-like_TNB"/>
    <property type="match status" value="1"/>
</dbReference>
<dbReference type="KEGG" id="flt:Sv326_0924"/>